<dbReference type="PROSITE" id="PS51176">
    <property type="entry name" value="PDH_ADH"/>
    <property type="match status" value="1"/>
</dbReference>
<proteinExistence type="predicted"/>
<dbReference type="InterPro" id="IPR008927">
    <property type="entry name" value="6-PGluconate_DH-like_C_sf"/>
</dbReference>
<dbReference type="PANTHER" id="PTHR21363">
    <property type="entry name" value="PREPHENATE DEHYDROGENASE"/>
    <property type="match status" value="1"/>
</dbReference>
<dbReference type="InterPro" id="IPR046826">
    <property type="entry name" value="PDH_N"/>
</dbReference>
<feature type="domain" description="Prephenate/arogenate dehydrogenase" evidence="2">
    <location>
        <begin position="3"/>
        <end position="258"/>
    </location>
</feature>
<dbReference type="PANTHER" id="PTHR21363:SF0">
    <property type="entry name" value="PREPHENATE DEHYDROGENASE [NADP(+)]"/>
    <property type="match status" value="1"/>
</dbReference>
<dbReference type="InterPro" id="IPR036291">
    <property type="entry name" value="NAD(P)-bd_dom_sf"/>
</dbReference>
<dbReference type="GO" id="GO:0008977">
    <property type="term" value="F:prephenate dehydrogenase (NAD+) activity"/>
    <property type="evidence" value="ECO:0007669"/>
    <property type="project" value="InterPro"/>
</dbReference>
<organism evidence="3 4">
    <name type="scientific">Fervidobacterium thailandense</name>
    <dbReference type="NCBI Taxonomy" id="1008305"/>
    <lineage>
        <taxon>Bacteria</taxon>
        <taxon>Thermotogati</taxon>
        <taxon>Thermotogota</taxon>
        <taxon>Thermotogae</taxon>
        <taxon>Thermotogales</taxon>
        <taxon>Fervidobacteriaceae</taxon>
        <taxon>Fervidobacterium</taxon>
    </lineage>
</organism>
<gene>
    <name evidence="3" type="ORF">A4H02_07495</name>
</gene>
<dbReference type="InterPro" id="IPR050812">
    <property type="entry name" value="Preph/Arog_dehydrog"/>
</dbReference>
<comment type="caution">
    <text evidence="3">The sequence shown here is derived from an EMBL/GenBank/DDBJ whole genome shotgun (WGS) entry which is preliminary data.</text>
</comment>
<dbReference type="Gene3D" id="1.10.3660.10">
    <property type="entry name" value="6-phosphogluconate dehydrogenase C-terminal like domain"/>
    <property type="match status" value="1"/>
</dbReference>
<dbReference type="Proteomes" id="UP000094570">
    <property type="component" value="Unassembled WGS sequence"/>
</dbReference>
<evidence type="ECO:0000313" key="4">
    <source>
        <dbReference type="Proteomes" id="UP000094570"/>
    </source>
</evidence>
<dbReference type="Gene3D" id="3.40.50.720">
    <property type="entry name" value="NAD(P)-binding Rossmann-like Domain"/>
    <property type="match status" value="1"/>
</dbReference>
<dbReference type="GO" id="GO:0006571">
    <property type="term" value="P:tyrosine biosynthetic process"/>
    <property type="evidence" value="ECO:0007669"/>
    <property type="project" value="InterPro"/>
</dbReference>
<evidence type="ECO:0000256" key="1">
    <source>
        <dbReference type="ARBA" id="ARBA00023002"/>
    </source>
</evidence>
<evidence type="ECO:0000313" key="3">
    <source>
        <dbReference type="EMBL" id="ODN30014.1"/>
    </source>
</evidence>
<dbReference type="GO" id="GO:0004665">
    <property type="term" value="F:prephenate dehydrogenase (NADP+) activity"/>
    <property type="evidence" value="ECO:0007669"/>
    <property type="project" value="InterPro"/>
</dbReference>
<dbReference type="GO" id="GO:0070403">
    <property type="term" value="F:NAD+ binding"/>
    <property type="evidence" value="ECO:0007669"/>
    <property type="project" value="InterPro"/>
</dbReference>
<dbReference type="AlphaFoldDB" id="A0A1E3G188"/>
<dbReference type="SUPFAM" id="SSF48179">
    <property type="entry name" value="6-phosphogluconate dehydrogenase C-terminal domain-like"/>
    <property type="match status" value="1"/>
</dbReference>
<dbReference type="OrthoDB" id="9802008at2"/>
<keyword evidence="4" id="KW-1185">Reference proteome</keyword>
<dbReference type="RefSeq" id="WP_083996685.1">
    <property type="nucleotide sequence ID" value="NZ_CP140110.1"/>
</dbReference>
<protein>
    <recommendedName>
        <fullName evidence="2">Prephenate/arogenate dehydrogenase domain-containing protein</fullName>
    </recommendedName>
</protein>
<keyword evidence="1" id="KW-0560">Oxidoreductase</keyword>
<dbReference type="SUPFAM" id="SSF51735">
    <property type="entry name" value="NAD(P)-binding Rossmann-fold domains"/>
    <property type="match status" value="1"/>
</dbReference>
<sequence>MPKKLLVLGLGKMGSWFANRLARFLGEGWIVIGYDKKMDVSLNEVVTEPPDIVLNCASLDNAVEAFLSVEPVLGEHTVVCDIASIKTRVANYYTNSGRRFVSLHPMFGPTFASMERIHGENVIFIKGSDEETMALFEEFFANYSMRFFYLTFEEHDEMMAYSLSVPFIASFVFASRVDNTVVPGTTFKKHLDIVTGLLNEDDKLISEILFNDFSVREIDKIAANLEYLKHIVRDRDHEELSKFLKKLRVRIGHGQIQG</sequence>
<evidence type="ECO:0000259" key="2">
    <source>
        <dbReference type="PROSITE" id="PS51176"/>
    </source>
</evidence>
<dbReference type="STRING" id="1008305.A4H02_07495"/>
<reference evidence="4" key="1">
    <citation type="submission" date="2016-04" db="EMBL/GenBank/DDBJ databases">
        <title>The genome sequence project of a novel Fervidobacterium isolate from a hot spring in Thailand.</title>
        <authorList>
            <person name="Gonzalez J.M."/>
            <person name="Cuecas A."/>
            <person name="Kanoksilapatham W."/>
        </authorList>
    </citation>
    <scope>NUCLEOTIDE SEQUENCE [LARGE SCALE GENOMIC DNA]</scope>
    <source>
        <strain evidence="4">FC2004</strain>
    </source>
</reference>
<dbReference type="Pfam" id="PF02153">
    <property type="entry name" value="PDH_N"/>
    <property type="match status" value="1"/>
</dbReference>
<name>A0A1E3G188_9BACT</name>
<dbReference type="EMBL" id="LWAF01000012">
    <property type="protein sequence ID" value="ODN30014.1"/>
    <property type="molecule type" value="Genomic_DNA"/>
</dbReference>
<accession>A0A1E3G188</accession>
<dbReference type="InterPro" id="IPR003099">
    <property type="entry name" value="Prephen_DH"/>
</dbReference>